<dbReference type="Pfam" id="PF04082">
    <property type="entry name" value="Fungal_trans"/>
    <property type="match status" value="1"/>
</dbReference>
<evidence type="ECO:0000313" key="7">
    <source>
        <dbReference type="EMBL" id="KAF1986363.1"/>
    </source>
</evidence>
<dbReference type="PROSITE" id="PS50048">
    <property type="entry name" value="ZN2_CY6_FUNGAL_2"/>
    <property type="match status" value="1"/>
</dbReference>
<dbReference type="Pfam" id="PF00172">
    <property type="entry name" value="Zn_clus"/>
    <property type="match status" value="1"/>
</dbReference>
<dbReference type="Gene3D" id="4.10.240.10">
    <property type="entry name" value="Zn(2)-C6 fungal-type DNA-binding domain"/>
    <property type="match status" value="1"/>
</dbReference>
<dbReference type="GO" id="GO:0008270">
    <property type="term" value="F:zinc ion binding"/>
    <property type="evidence" value="ECO:0007669"/>
    <property type="project" value="InterPro"/>
</dbReference>
<dbReference type="GO" id="GO:0000435">
    <property type="term" value="P:positive regulation of transcription from RNA polymerase II promoter by galactose"/>
    <property type="evidence" value="ECO:0007669"/>
    <property type="project" value="TreeGrafter"/>
</dbReference>
<dbReference type="SMART" id="SM00906">
    <property type="entry name" value="Fungal_trans"/>
    <property type="match status" value="1"/>
</dbReference>
<keyword evidence="2" id="KW-0805">Transcription regulation</keyword>
<dbReference type="Proteomes" id="UP000800041">
    <property type="component" value="Unassembled WGS sequence"/>
</dbReference>
<dbReference type="InterPro" id="IPR036864">
    <property type="entry name" value="Zn2-C6_fun-type_DNA-bd_sf"/>
</dbReference>
<dbReference type="SUPFAM" id="SSF57701">
    <property type="entry name" value="Zn2/Cys6 DNA-binding domain"/>
    <property type="match status" value="1"/>
</dbReference>
<dbReference type="GO" id="GO:0006351">
    <property type="term" value="P:DNA-templated transcription"/>
    <property type="evidence" value="ECO:0007669"/>
    <property type="project" value="InterPro"/>
</dbReference>
<evidence type="ECO:0000256" key="5">
    <source>
        <dbReference type="SAM" id="MobiDB-lite"/>
    </source>
</evidence>
<dbReference type="PANTHER" id="PTHR47424">
    <property type="entry name" value="REGULATORY PROTEIN GAL4"/>
    <property type="match status" value="1"/>
</dbReference>
<reference evidence="7" key="1">
    <citation type="journal article" date="2020" name="Stud. Mycol.">
        <title>101 Dothideomycetes genomes: a test case for predicting lifestyles and emergence of pathogens.</title>
        <authorList>
            <person name="Haridas S."/>
            <person name="Albert R."/>
            <person name="Binder M."/>
            <person name="Bloem J."/>
            <person name="Labutti K."/>
            <person name="Salamov A."/>
            <person name="Andreopoulos B."/>
            <person name="Baker S."/>
            <person name="Barry K."/>
            <person name="Bills G."/>
            <person name="Bluhm B."/>
            <person name="Cannon C."/>
            <person name="Castanera R."/>
            <person name="Culley D."/>
            <person name="Daum C."/>
            <person name="Ezra D."/>
            <person name="Gonzalez J."/>
            <person name="Henrissat B."/>
            <person name="Kuo A."/>
            <person name="Liang C."/>
            <person name="Lipzen A."/>
            <person name="Lutzoni F."/>
            <person name="Magnuson J."/>
            <person name="Mondo S."/>
            <person name="Nolan M."/>
            <person name="Ohm R."/>
            <person name="Pangilinan J."/>
            <person name="Park H.-J."/>
            <person name="Ramirez L."/>
            <person name="Alfaro M."/>
            <person name="Sun H."/>
            <person name="Tritt A."/>
            <person name="Yoshinaga Y."/>
            <person name="Zwiers L.-H."/>
            <person name="Turgeon B."/>
            <person name="Goodwin S."/>
            <person name="Spatafora J."/>
            <person name="Crous P."/>
            <person name="Grigoriev I."/>
        </authorList>
    </citation>
    <scope>NUCLEOTIDE SEQUENCE</scope>
    <source>
        <strain evidence="7">CBS 113979</strain>
    </source>
</reference>
<dbReference type="EMBL" id="ML977157">
    <property type="protein sequence ID" value="KAF1986363.1"/>
    <property type="molecule type" value="Genomic_DNA"/>
</dbReference>
<dbReference type="InterPro" id="IPR051127">
    <property type="entry name" value="Fungal_SecMet_Regulators"/>
</dbReference>
<feature type="domain" description="Zn(2)-C6 fungal-type" evidence="6">
    <location>
        <begin position="21"/>
        <end position="55"/>
    </location>
</feature>
<dbReference type="PANTHER" id="PTHR47424:SF4">
    <property type="entry name" value="ZN(II)2CYS6 TRANSCRIPTION FACTOR (EUROFUNG)"/>
    <property type="match status" value="1"/>
</dbReference>
<dbReference type="OrthoDB" id="424974at2759"/>
<dbReference type="CDD" id="cd12148">
    <property type="entry name" value="fungal_TF_MHR"/>
    <property type="match status" value="1"/>
</dbReference>
<dbReference type="AlphaFoldDB" id="A0A6G1GZH3"/>
<evidence type="ECO:0000256" key="3">
    <source>
        <dbReference type="ARBA" id="ARBA00023163"/>
    </source>
</evidence>
<protein>
    <recommendedName>
        <fullName evidence="6">Zn(2)-C6 fungal-type domain-containing protein</fullName>
    </recommendedName>
</protein>
<evidence type="ECO:0000259" key="6">
    <source>
        <dbReference type="PROSITE" id="PS50048"/>
    </source>
</evidence>
<keyword evidence="4" id="KW-0539">Nucleus</keyword>
<feature type="compositionally biased region" description="Polar residues" evidence="5">
    <location>
        <begin position="128"/>
        <end position="137"/>
    </location>
</feature>
<dbReference type="InterPro" id="IPR007219">
    <property type="entry name" value="XnlR_reg_dom"/>
</dbReference>
<dbReference type="InterPro" id="IPR001138">
    <property type="entry name" value="Zn2Cys6_DnaBD"/>
</dbReference>
<evidence type="ECO:0000256" key="2">
    <source>
        <dbReference type="ARBA" id="ARBA00023015"/>
    </source>
</evidence>
<keyword evidence="3" id="KW-0804">Transcription</keyword>
<feature type="region of interest" description="Disordered" evidence="5">
    <location>
        <begin position="691"/>
        <end position="726"/>
    </location>
</feature>
<feature type="compositionally biased region" description="Basic and acidic residues" evidence="5">
    <location>
        <begin position="66"/>
        <end position="89"/>
    </location>
</feature>
<accession>A0A6G1GZH3</accession>
<dbReference type="SMART" id="SM00066">
    <property type="entry name" value="GAL4"/>
    <property type="match status" value="1"/>
</dbReference>
<evidence type="ECO:0000256" key="1">
    <source>
        <dbReference type="ARBA" id="ARBA00022723"/>
    </source>
</evidence>
<keyword evidence="1" id="KW-0479">Metal-binding</keyword>
<feature type="compositionally biased region" description="Polar residues" evidence="5">
    <location>
        <begin position="207"/>
        <end position="216"/>
    </location>
</feature>
<dbReference type="GO" id="GO:0000981">
    <property type="term" value="F:DNA-binding transcription factor activity, RNA polymerase II-specific"/>
    <property type="evidence" value="ECO:0007669"/>
    <property type="project" value="InterPro"/>
</dbReference>
<dbReference type="GO" id="GO:0005634">
    <property type="term" value="C:nucleus"/>
    <property type="evidence" value="ECO:0007669"/>
    <property type="project" value="TreeGrafter"/>
</dbReference>
<feature type="region of interest" description="Disordered" evidence="5">
    <location>
        <begin position="66"/>
        <end position="167"/>
    </location>
</feature>
<proteinExistence type="predicted"/>
<organism evidence="7 8">
    <name type="scientific">Aulographum hederae CBS 113979</name>
    <dbReference type="NCBI Taxonomy" id="1176131"/>
    <lineage>
        <taxon>Eukaryota</taxon>
        <taxon>Fungi</taxon>
        <taxon>Dikarya</taxon>
        <taxon>Ascomycota</taxon>
        <taxon>Pezizomycotina</taxon>
        <taxon>Dothideomycetes</taxon>
        <taxon>Pleosporomycetidae</taxon>
        <taxon>Aulographales</taxon>
        <taxon>Aulographaceae</taxon>
    </lineage>
</organism>
<feature type="region of interest" description="Disordered" evidence="5">
    <location>
        <begin position="203"/>
        <end position="225"/>
    </location>
</feature>
<evidence type="ECO:0000256" key="4">
    <source>
        <dbReference type="ARBA" id="ARBA00023242"/>
    </source>
</evidence>
<feature type="compositionally biased region" description="Polar residues" evidence="5">
    <location>
        <begin position="110"/>
        <end position="120"/>
    </location>
</feature>
<feature type="compositionally biased region" description="Basic and acidic residues" evidence="5">
    <location>
        <begin position="139"/>
        <end position="159"/>
    </location>
</feature>
<keyword evidence="8" id="KW-1185">Reference proteome</keyword>
<dbReference type="CDD" id="cd00067">
    <property type="entry name" value="GAL4"/>
    <property type="match status" value="1"/>
</dbReference>
<name>A0A6G1GZH3_9PEZI</name>
<dbReference type="GO" id="GO:0000978">
    <property type="term" value="F:RNA polymerase II cis-regulatory region sequence-specific DNA binding"/>
    <property type="evidence" value="ECO:0007669"/>
    <property type="project" value="TreeGrafter"/>
</dbReference>
<gene>
    <name evidence="7" type="ORF">K402DRAFT_355696</name>
</gene>
<sequence length="772" mass="86154">MDSDEHAERERKPKRQKVAVACDECRHRKVKCDGVRPVCAPCLRRYGPGGSHCSWDAGSRHVAELEDKIRRLQAERESKHESNSPDSRRQIGTPHSSNAYPSHVVRREASSNGHANSVPNGNRHDSFSGRSMGSTSEVRAAEPMRSTDLRESSDLKSPEDTQPGPISAIVGAVSDEAQAQGFYGGSSIGSFIDQVRKAIEDKIESPGASQRTSSSAGPRPFPVPFQQRSRSTALEYVLPNRRTADSLLDTYWTIVHPMYPFLDKDDTRADYENLWTGNGPSGDEQSFVCIINTIFALSSQITETIKPQEREAQANVFFQRARESMNMWQAGSLRSVQMFLLIAQYLQSTNDAHECWMFVGLAVRTAQSLGIHLPEMSDEATSAAARELLRRVWHGCVLMDRTTAMTYGRPVMIHKNIADRSVPLPVAEDMTTLKGHYDRAVGATKTIMGSYIESLKLFRILYEVLTHFYASDPRRIRSIDESFLGRTDRGVEGYTILDLDQSLTEWHRSLPDNLRHLPEPRATGILARQAVVLRQRFLHVRILTLRPILSAYVLSTMNDDVLSPATVPLSSRIALQCSVACVQTAQEAISLVHSRFPSDTGHVGNLAEWWYNIMYIYTAATILVAARLNQSITSDVSEDSIMDSWYLAIATLQRFECYGVTVKRLIAILEVLFHQIPQRYLHFRQQGSGMAIDPSSPKQAATATQVSGPPVQLSTETAPASQPFMMPETNSQFAAPVSGIATPYFTFQDLDSTDFRFDPSDLSWLNSLPFDS</sequence>
<evidence type="ECO:0000313" key="8">
    <source>
        <dbReference type="Proteomes" id="UP000800041"/>
    </source>
</evidence>
<feature type="compositionally biased region" description="Polar residues" evidence="5">
    <location>
        <begin position="696"/>
        <end position="720"/>
    </location>
</feature>